<dbReference type="SUPFAM" id="SSF53335">
    <property type="entry name" value="S-adenosyl-L-methionine-dependent methyltransferases"/>
    <property type="match status" value="1"/>
</dbReference>
<name>A0AAN8WEZ0_9MAGN</name>
<proteinExistence type="predicted"/>
<organism evidence="3 4">
    <name type="scientific">Dillenia turbinata</name>
    <dbReference type="NCBI Taxonomy" id="194707"/>
    <lineage>
        <taxon>Eukaryota</taxon>
        <taxon>Viridiplantae</taxon>
        <taxon>Streptophyta</taxon>
        <taxon>Embryophyta</taxon>
        <taxon>Tracheophyta</taxon>
        <taxon>Spermatophyta</taxon>
        <taxon>Magnoliopsida</taxon>
        <taxon>eudicotyledons</taxon>
        <taxon>Gunneridae</taxon>
        <taxon>Pentapetalae</taxon>
        <taxon>Dilleniales</taxon>
        <taxon>Dilleniaceae</taxon>
        <taxon>Dillenia</taxon>
    </lineage>
</organism>
<reference evidence="3 4" key="1">
    <citation type="submission" date="2023-12" db="EMBL/GenBank/DDBJ databases">
        <title>A high-quality genome assembly for Dillenia turbinata (Dilleniales).</title>
        <authorList>
            <person name="Chanderbali A."/>
        </authorList>
    </citation>
    <scope>NUCLEOTIDE SEQUENCE [LARGE SCALE GENOMIC DNA]</scope>
    <source>
        <strain evidence="3">LSX21</strain>
        <tissue evidence="3">Leaf</tissue>
    </source>
</reference>
<sequence>MELDAQEKNERKVELISEKEVALVADEEKNGRTVESASGKENKNHVKLAAEEERKRERNESEVKVAGEEENKRKIKLVTEENQILVTLYTAEEIISKVELSAKNKNESKSELVADVESESKTKWVKHYNSRHKILLVGEGDFSFAACLGRAFGSAANIVATSLDSQELLVIKHRNASANLRSLRELGCTILHEVNALSMRTHPVLSFRSFDRIVFNFPHAGFYGREHDSFQIELHKNLVRGYLQNAHGMVSEKGEIHVTHKTTYPFSCWKIKELAAGCGLKLIEEVRFTKWDYPGYENKRGHGVRSDESFPVGQCSTYKFTKK</sequence>
<feature type="domain" description="25S rRNA (uridine-N(3))-methyltransferase BMT5-like" evidence="2">
    <location>
        <begin position="135"/>
        <end position="300"/>
    </location>
</feature>
<dbReference type="PANTHER" id="PTHR11538:SF89">
    <property type="entry name" value="PROTEIN, PUTATIVE (DUF2431)-RELATED"/>
    <property type="match status" value="1"/>
</dbReference>
<keyword evidence="4" id="KW-1185">Reference proteome</keyword>
<comment type="caution">
    <text evidence="3">The sequence shown here is derived from an EMBL/GenBank/DDBJ whole genome shotgun (WGS) entry which is preliminary data.</text>
</comment>
<dbReference type="GO" id="GO:0005737">
    <property type="term" value="C:cytoplasm"/>
    <property type="evidence" value="ECO:0007669"/>
    <property type="project" value="TreeGrafter"/>
</dbReference>
<evidence type="ECO:0000313" key="3">
    <source>
        <dbReference type="EMBL" id="KAK6947137.1"/>
    </source>
</evidence>
<dbReference type="FunFam" id="3.40.50.150:FF:000440">
    <property type="entry name" value="Os09g0479300 protein"/>
    <property type="match status" value="1"/>
</dbReference>
<dbReference type="PANTHER" id="PTHR11538">
    <property type="entry name" value="PHENYLALANYL-TRNA SYNTHETASE"/>
    <property type="match status" value="1"/>
</dbReference>
<dbReference type="GO" id="GO:0070042">
    <property type="term" value="F:rRNA (uridine-N3-)-methyltransferase activity"/>
    <property type="evidence" value="ECO:0007669"/>
    <property type="project" value="InterPro"/>
</dbReference>
<dbReference type="Pfam" id="PF10354">
    <property type="entry name" value="BMT5-like"/>
    <property type="match status" value="1"/>
</dbReference>
<evidence type="ECO:0000313" key="4">
    <source>
        <dbReference type="Proteomes" id="UP001370490"/>
    </source>
</evidence>
<gene>
    <name evidence="3" type="ORF">RJ641_000610</name>
</gene>
<evidence type="ECO:0000256" key="1">
    <source>
        <dbReference type="SAM" id="MobiDB-lite"/>
    </source>
</evidence>
<protein>
    <submittedName>
        <fullName evidence="3">25S rRNA (Uridine-N(3))-methyltransferase BMT5-like</fullName>
    </submittedName>
</protein>
<dbReference type="InterPro" id="IPR029063">
    <property type="entry name" value="SAM-dependent_MTases_sf"/>
</dbReference>
<dbReference type="Proteomes" id="UP001370490">
    <property type="component" value="Unassembled WGS sequence"/>
</dbReference>
<accession>A0AAN8WEZ0</accession>
<evidence type="ECO:0000259" key="2">
    <source>
        <dbReference type="Pfam" id="PF10354"/>
    </source>
</evidence>
<dbReference type="GO" id="GO:0070475">
    <property type="term" value="P:rRNA base methylation"/>
    <property type="evidence" value="ECO:0007669"/>
    <property type="project" value="InterPro"/>
</dbReference>
<dbReference type="AlphaFoldDB" id="A0AAN8WEZ0"/>
<feature type="region of interest" description="Disordered" evidence="1">
    <location>
        <begin position="27"/>
        <end position="66"/>
    </location>
</feature>
<dbReference type="EMBL" id="JBAMMX010000001">
    <property type="protein sequence ID" value="KAK6947137.1"/>
    <property type="molecule type" value="Genomic_DNA"/>
</dbReference>
<dbReference type="InterPro" id="IPR019446">
    <property type="entry name" value="BMT5-like"/>
</dbReference>